<dbReference type="EMBL" id="RJJX01000027">
    <property type="protein sequence ID" value="RUT73137.1"/>
    <property type="molecule type" value="Genomic_DNA"/>
</dbReference>
<feature type="transmembrane region" description="Helical" evidence="1">
    <location>
        <begin position="155"/>
        <end position="174"/>
    </location>
</feature>
<dbReference type="OrthoDB" id="9786064at2"/>
<comment type="caution">
    <text evidence="2">The sequence shown here is derived from an EMBL/GenBank/DDBJ whole genome shotgun (WGS) entry which is preliminary data.</text>
</comment>
<keyword evidence="1" id="KW-1133">Transmembrane helix</keyword>
<feature type="transmembrane region" description="Helical" evidence="1">
    <location>
        <begin position="6"/>
        <end position="26"/>
    </location>
</feature>
<feature type="transmembrane region" description="Helical" evidence="1">
    <location>
        <begin position="104"/>
        <end position="122"/>
    </location>
</feature>
<keyword evidence="1" id="KW-0472">Membrane</keyword>
<evidence type="ECO:0000313" key="3">
    <source>
        <dbReference type="Proteomes" id="UP000282985"/>
    </source>
</evidence>
<protein>
    <submittedName>
        <fullName evidence="2">PAP2 family protein</fullName>
    </submittedName>
</protein>
<dbReference type="AlphaFoldDB" id="A0A434AFH9"/>
<keyword evidence="3" id="KW-1185">Reference proteome</keyword>
<sequence length="200" mass="22292">MKLSRIISGIAHPMLMPLYSVFVIFHSGTYLDYSPSQLIRVIYLIVAISTIFLPLSLLPLLKSQNLISDYGIEKSRERFIPLVFVILFYSLGAYLLWKFPIIRPVANIQIAAIISIALIAIISLKWKISIHMAGIGGFLGLLIALSFLFSSSLRVFFVIGILIAGLLAFSRLKLNLHSPLQVYAGFILGFVTIFSSILLF</sequence>
<feature type="transmembrane region" description="Helical" evidence="1">
    <location>
        <begin position="79"/>
        <end position="97"/>
    </location>
</feature>
<evidence type="ECO:0000313" key="2">
    <source>
        <dbReference type="EMBL" id="RUT73137.1"/>
    </source>
</evidence>
<evidence type="ECO:0000256" key="1">
    <source>
        <dbReference type="SAM" id="Phobius"/>
    </source>
</evidence>
<gene>
    <name evidence="2" type="ORF">DLK05_14740</name>
</gene>
<feature type="transmembrane region" description="Helical" evidence="1">
    <location>
        <begin position="38"/>
        <end position="59"/>
    </location>
</feature>
<proteinExistence type="predicted"/>
<feature type="transmembrane region" description="Helical" evidence="1">
    <location>
        <begin position="180"/>
        <end position="199"/>
    </location>
</feature>
<reference evidence="2 3" key="1">
    <citation type="submission" date="2018-11" db="EMBL/GenBank/DDBJ databases">
        <title>Parancylomarina longa gen. nov., sp. nov., isolated from sediments of southern Okinawa.</title>
        <authorList>
            <person name="Fu T."/>
        </authorList>
    </citation>
    <scope>NUCLEOTIDE SEQUENCE [LARGE SCALE GENOMIC DNA]</scope>
    <source>
        <strain evidence="2 3">T3-2 S1-C</strain>
    </source>
</reference>
<dbReference type="RefSeq" id="WP_127344735.1">
    <property type="nucleotide sequence ID" value="NZ_RJJX01000027.1"/>
</dbReference>
<name>A0A434AFH9_9BACT</name>
<dbReference type="Gene3D" id="1.20.144.10">
    <property type="entry name" value="Phosphatidic acid phosphatase type 2/haloperoxidase"/>
    <property type="match status" value="1"/>
</dbReference>
<organism evidence="2 3">
    <name type="scientific">Ancylomarina longa</name>
    <dbReference type="NCBI Taxonomy" id="2487017"/>
    <lineage>
        <taxon>Bacteria</taxon>
        <taxon>Pseudomonadati</taxon>
        <taxon>Bacteroidota</taxon>
        <taxon>Bacteroidia</taxon>
        <taxon>Marinilabiliales</taxon>
        <taxon>Marinifilaceae</taxon>
        <taxon>Ancylomarina</taxon>
    </lineage>
</organism>
<accession>A0A434AFH9</accession>
<keyword evidence="1" id="KW-0812">Transmembrane</keyword>
<dbReference type="Proteomes" id="UP000282985">
    <property type="component" value="Unassembled WGS sequence"/>
</dbReference>
<feature type="transmembrane region" description="Helical" evidence="1">
    <location>
        <begin position="128"/>
        <end position="148"/>
    </location>
</feature>